<dbReference type="VEuPathDB" id="VectorBase:ASIC017212"/>
<dbReference type="EnsemblMetazoa" id="ASIC017212-RA">
    <property type="protein sequence ID" value="ASIC017212-PA"/>
    <property type="gene ID" value="ASIC017212"/>
</dbReference>
<accession>A0A084WG66</accession>
<reference evidence="2" key="2">
    <citation type="submission" date="2020-05" db="UniProtKB">
        <authorList>
            <consortium name="EnsemblMetazoa"/>
        </authorList>
    </citation>
    <scope>IDENTIFICATION</scope>
</reference>
<dbReference type="Proteomes" id="UP000030765">
    <property type="component" value="Unassembled WGS sequence"/>
</dbReference>
<dbReference type="AlphaFoldDB" id="A0A084WG66"/>
<dbReference type="EMBL" id="ATLV01023453">
    <property type="status" value="NOT_ANNOTATED_CDS"/>
    <property type="molecule type" value="Genomic_DNA"/>
</dbReference>
<evidence type="ECO:0000313" key="1">
    <source>
        <dbReference type="EMBL" id="KFB49210.1"/>
    </source>
</evidence>
<evidence type="ECO:0000313" key="2">
    <source>
        <dbReference type="EnsemblMetazoa" id="ASIC017212-PA"/>
    </source>
</evidence>
<keyword evidence="3" id="KW-1185">Reference proteome</keyword>
<dbReference type="OrthoDB" id="9413917at2759"/>
<protein>
    <submittedName>
        <fullName evidence="1 2">Uncharacterized protein</fullName>
    </submittedName>
</protein>
<dbReference type="EMBL" id="KE525343">
    <property type="protein sequence ID" value="KFB49210.1"/>
    <property type="molecule type" value="Genomic_DNA"/>
</dbReference>
<gene>
    <name evidence="1" type="ORF">ZHAS_00017212</name>
</gene>
<evidence type="ECO:0000313" key="3">
    <source>
        <dbReference type="Proteomes" id="UP000030765"/>
    </source>
</evidence>
<proteinExistence type="predicted"/>
<reference evidence="1 3" key="1">
    <citation type="journal article" date="2014" name="BMC Genomics">
        <title>Genome sequence of Anopheles sinensis provides insight into genetics basis of mosquito competence for malaria parasites.</title>
        <authorList>
            <person name="Zhou D."/>
            <person name="Zhang D."/>
            <person name="Ding G."/>
            <person name="Shi L."/>
            <person name="Hou Q."/>
            <person name="Ye Y."/>
            <person name="Xu Y."/>
            <person name="Zhou H."/>
            <person name="Xiong C."/>
            <person name="Li S."/>
            <person name="Yu J."/>
            <person name="Hong S."/>
            <person name="Yu X."/>
            <person name="Zou P."/>
            <person name="Chen C."/>
            <person name="Chang X."/>
            <person name="Wang W."/>
            <person name="Lv Y."/>
            <person name="Sun Y."/>
            <person name="Ma L."/>
            <person name="Shen B."/>
            <person name="Zhu C."/>
        </authorList>
    </citation>
    <scope>NUCLEOTIDE SEQUENCE [LARGE SCALE GENOMIC DNA]</scope>
</reference>
<name>A0A084WG66_ANOSI</name>
<sequence>MFLSRRTRYHPATPTWLADERLPIRLFRRRVGVYCGNHQPERLVGKVVIEAALNVSSLQVPIRLPRRRQKPIEGFERHSCWGFIDSKVNKPLSSWFW</sequence>
<organism evidence="1">
    <name type="scientific">Anopheles sinensis</name>
    <name type="common">Mosquito</name>
    <dbReference type="NCBI Taxonomy" id="74873"/>
    <lineage>
        <taxon>Eukaryota</taxon>
        <taxon>Metazoa</taxon>
        <taxon>Ecdysozoa</taxon>
        <taxon>Arthropoda</taxon>
        <taxon>Hexapoda</taxon>
        <taxon>Insecta</taxon>
        <taxon>Pterygota</taxon>
        <taxon>Neoptera</taxon>
        <taxon>Endopterygota</taxon>
        <taxon>Diptera</taxon>
        <taxon>Nematocera</taxon>
        <taxon>Culicoidea</taxon>
        <taxon>Culicidae</taxon>
        <taxon>Anophelinae</taxon>
        <taxon>Anopheles</taxon>
    </lineage>
</organism>